<reference evidence="6 7" key="1">
    <citation type="submission" date="2016-10" db="EMBL/GenBank/DDBJ databases">
        <authorList>
            <person name="de Groot N.N."/>
        </authorList>
    </citation>
    <scope>NUCLEOTIDE SEQUENCE [LARGE SCALE GENOMIC DNA]</scope>
    <source>
        <strain evidence="6 7">CGMCC 4.6533</strain>
    </source>
</reference>
<dbReference type="Gene3D" id="3.30.559.10">
    <property type="entry name" value="Chloramphenicol acetyltransferase-like domain"/>
    <property type="match status" value="5"/>
</dbReference>
<dbReference type="GO" id="GO:0008610">
    <property type="term" value="P:lipid biosynthetic process"/>
    <property type="evidence" value="ECO:0007669"/>
    <property type="project" value="UniProtKB-ARBA"/>
</dbReference>
<feature type="domain" description="Carrier" evidence="5">
    <location>
        <begin position="3004"/>
        <end position="3079"/>
    </location>
</feature>
<dbReference type="SUPFAM" id="SSF53474">
    <property type="entry name" value="alpha/beta-Hydrolases"/>
    <property type="match status" value="1"/>
</dbReference>
<dbReference type="Gene3D" id="1.10.1200.10">
    <property type="entry name" value="ACP-like"/>
    <property type="match status" value="4"/>
</dbReference>
<dbReference type="InterPro" id="IPR000873">
    <property type="entry name" value="AMP-dep_synth/lig_dom"/>
</dbReference>
<feature type="compositionally biased region" description="Low complexity" evidence="4">
    <location>
        <begin position="3544"/>
        <end position="3570"/>
    </location>
</feature>
<feature type="domain" description="Carrier" evidence="5">
    <location>
        <begin position="3580"/>
        <end position="3655"/>
    </location>
</feature>
<dbReference type="Gene3D" id="3.40.50.1820">
    <property type="entry name" value="alpha/beta hydrolase"/>
    <property type="match status" value="1"/>
</dbReference>
<dbReference type="GO" id="GO:0031177">
    <property type="term" value="F:phosphopantetheine binding"/>
    <property type="evidence" value="ECO:0007669"/>
    <property type="project" value="InterPro"/>
</dbReference>
<dbReference type="PROSITE" id="PS00455">
    <property type="entry name" value="AMP_BINDING"/>
    <property type="match status" value="2"/>
</dbReference>
<dbReference type="FunFam" id="3.30.300.30:FF:000010">
    <property type="entry name" value="Enterobactin synthetase component F"/>
    <property type="match status" value="1"/>
</dbReference>
<dbReference type="InterPro" id="IPR010071">
    <property type="entry name" value="AA_adenyl_dom"/>
</dbReference>
<dbReference type="FunFam" id="1.10.1200.10:FF:000016">
    <property type="entry name" value="Non-ribosomal peptide synthase"/>
    <property type="match status" value="4"/>
</dbReference>
<dbReference type="InterPro" id="IPR025110">
    <property type="entry name" value="AMP-bd_C"/>
</dbReference>
<dbReference type="Pfam" id="PF00550">
    <property type="entry name" value="PP-binding"/>
    <property type="match status" value="5"/>
</dbReference>
<dbReference type="RefSeq" id="WP_176993030.1">
    <property type="nucleotide sequence ID" value="NZ_FNDJ01000002.1"/>
</dbReference>
<organism evidence="6 7">
    <name type="scientific">Nonomuraea jiangxiensis</name>
    <dbReference type="NCBI Taxonomy" id="633440"/>
    <lineage>
        <taxon>Bacteria</taxon>
        <taxon>Bacillati</taxon>
        <taxon>Actinomycetota</taxon>
        <taxon>Actinomycetes</taxon>
        <taxon>Streptosporangiales</taxon>
        <taxon>Streptosporangiaceae</taxon>
        <taxon>Nonomuraea</taxon>
    </lineage>
</organism>
<feature type="compositionally biased region" description="Basic and acidic residues" evidence="4">
    <location>
        <begin position="2990"/>
        <end position="3005"/>
    </location>
</feature>
<dbReference type="Pfam" id="PF00501">
    <property type="entry name" value="AMP-binding"/>
    <property type="match status" value="2"/>
</dbReference>
<evidence type="ECO:0000256" key="2">
    <source>
        <dbReference type="ARBA" id="ARBA00022450"/>
    </source>
</evidence>
<dbReference type="InterPro" id="IPR009081">
    <property type="entry name" value="PP-bd_ACP"/>
</dbReference>
<dbReference type="CDD" id="cd19543">
    <property type="entry name" value="DCL_NRPS"/>
    <property type="match status" value="1"/>
</dbReference>
<dbReference type="GO" id="GO:0043041">
    <property type="term" value="P:amino acid activation for nonribosomal peptide biosynthetic process"/>
    <property type="evidence" value="ECO:0007669"/>
    <property type="project" value="TreeGrafter"/>
</dbReference>
<comment type="cofactor">
    <cofactor evidence="1">
        <name>pantetheine 4'-phosphate</name>
        <dbReference type="ChEBI" id="CHEBI:47942"/>
    </cofactor>
</comment>
<dbReference type="InterPro" id="IPR023213">
    <property type="entry name" value="CAT-like_dom_sf"/>
</dbReference>
<keyword evidence="3" id="KW-0597">Phosphoprotein</keyword>
<dbReference type="SUPFAM" id="SSF52777">
    <property type="entry name" value="CoA-dependent acyltransferases"/>
    <property type="match status" value="10"/>
</dbReference>
<evidence type="ECO:0000256" key="4">
    <source>
        <dbReference type="SAM" id="MobiDB-lite"/>
    </source>
</evidence>
<dbReference type="Gene3D" id="3.40.50.980">
    <property type="match status" value="4"/>
</dbReference>
<dbReference type="InterPro" id="IPR036736">
    <property type="entry name" value="ACP-like_sf"/>
</dbReference>
<keyword evidence="7" id="KW-1185">Reference proteome</keyword>
<feature type="domain" description="Carrier" evidence="5">
    <location>
        <begin position="943"/>
        <end position="1018"/>
    </location>
</feature>
<dbReference type="InterPro" id="IPR001031">
    <property type="entry name" value="Thioesterase"/>
</dbReference>
<dbReference type="SUPFAM" id="SSF56801">
    <property type="entry name" value="Acetyl-CoA synthetase-like"/>
    <property type="match status" value="2"/>
</dbReference>
<feature type="domain" description="Carrier" evidence="5">
    <location>
        <begin position="2495"/>
        <end position="2570"/>
    </location>
</feature>
<dbReference type="InterPro" id="IPR020845">
    <property type="entry name" value="AMP-binding_CS"/>
</dbReference>
<dbReference type="Gene3D" id="3.30.559.30">
    <property type="entry name" value="Nonribosomal peptide synthetase, condensation domain"/>
    <property type="match status" value="5"/>
</dbReference>
<name>A0A1G8DJ65_9ACTN</name>
<gene>
    <name evidence="6" type="ORF">SAMN05421869_102588</name>
</gene>
<dbReference type="GO" id="GO:0003824">
    <property type="term" value="F:catalytic activity"/>
    <property type="evidence" value="ECO:0007669"/>
    <property type="project" value="InterPro"/>
</dbReference>
<dbReference type="GO" id="GO:0005829">
    <property type="term" value="C:cytosol"/>
    <property type="evidence" value="ECO:0007669"/>
    <property type="project" value="TreeGrafter"/>
</dbReference>
<dbReference type="InterPro" id="IPR006162">
    <property type="entry name" value="Ppantetheine_attach_site"/>
</dbReference>
<dbReference type="PANTHER" id="PTHR45527">
    <property type="entry name" value="NONRIBOSOMAL PEPTIDE SYNTHETASE"/>
    <property type="match status" value="1"/>
</dbReference>
<sequence>MNAPEVKKVQDVWPLTPLQEGLLFHALDGGSAPNTTADGQAHPYTVHSTLDLRGPLDAVALRAAAEALLRRHDILRGAFRRRRNGQPVQVIATRATLRWREVDLADRADAARVAEVVEEDRRTPFDLTAPPLVRFTLVRLAPERHLLLVANHHLVLDGWSLHLLLRELFELYGGAELPPAPPYRDFLGWLAGRDEGAARAAWRGHLAGFEEPALLVGAAVGAAREVVTELPAELTARLAAVARESRATMSMVVQTAWALVLGLLTGRDDVVFGVTVAGRPPEVPGSERMVGLFINTVPVRVRLRPGGSVAEHLARLRDAHARLIEHQHLGLAEIQGGRELFDTLVLFENQPSGLAGSGGLTVAGIEERDATHYPLTVSARPGERLRLELSYREGSMGAAEAERVAGRLVRALEQLAADPARPVGLLHLLERHERDLVLRTWAGPDHGPGPARTLPEVFRERCAATPDEVAVVDGRGQALTYAELAGRVNRLAGVLGARGIGPEDVVALAMPRGPDTVVAILAVWQAGAAYLPVDLGYPADRIALMLGDAGAAVVVTDSATAPSLPAVAGDRLVLLDELGDAAGATTPPLPGNAAYVIYTSGSTGRPKGVVVTHAAVANLLAAHQADVIAAGEAAVGRRLRVAHSASFSFDASVDPLLWMLAGHELHVLDDATYQDPGLLAAYVAEHRIDYVDVTPSYLASLISALEDGPHRPAVVAVGGEAVPGPLWERLCALDGVVARDLYGPTECTVDAYVRRQDGGAAPVPGVRVLLLDGMLRPVPPGVTGELYLAGAGLARGYLGRAGLTAERFVACPYGPAGARMYRTGDLARWREGRLEFAGRADDQVKIRGFRVEPGEIESALAAHPRVGQAAVAVHESGTGGRRLVAYVRGQAGERELREHARALLPRHLLPSAYVLLDELPSLPNGKIDRRALPAPEQVRAGRGPRDPREERLCALFAEVLGAERVGIDDDFFELGGHSLLAARLVSRIRSELGASAGVRTLFDAPTVAELGGRLGVAADRPALVPRDRPVRVPLSYAQRRLWFQHRLEGGSATYNMPFGLRLDGPPDVAALESALGDVVARHEVLRTVFGEHDGEPYQVVLGEASPVVEAGPPELGHVFDLAAEPPLRVWLEGDRLTLLLHHVAGDEWSLRPLVADLTAAYRARLAGRAPRWEPLPVQYADYALWQRELLGDRDDPGSRLAGELAHWRQVLDGLPPELPLPVDRPFPERAAWHGATIDFELPGDAIAALARRSGCTAFMVAHAAVAALLTRLGAGTDLPIGTPVAGRPDEALSDLVGFFVNTLVLRTDTGGDPTFTELLDRVRRTDLAAFDHAEMPFDLLVEGLRPVRVPGRHPLFQVMVTYEHDSGPAVEELDLAVAKFDLTFVFGAGGGRLEFRTDLFDAATAEGLAARLVHLIRQVAARPDRPLSELTVDPMREPSVRGLPGEAPAGPAGPRTEAERTLCRLFAEVLGLREVGVDDDFFRLGGHSLLAVRLAARIRSVMAAEVSPADVFAAPTAAGLSGLLGTADRPAPVAPPTAGPRPDRPPLSHAQRRLWFLHKLDGPSAAYTVPLILRLRERLDAEVLRPALGDVTARHEVLRTVFGEHDGEPYQVILDAAVPVVEAGPPDLDRPFDLATEPPLRVWLEADRLTLLLHHIACDEWSLEPLLSDLTAAYRARAAGRAPEWRPLPVQYADYALWQRQAMGELMDRQLGYWTGALAGLPERLELPAWTGDEGAATVSLSPGSRAALAELGRGRGATMFMVAHAAVAALLTRLGAGTDLPIGTPVAGRPDEALTDLVGFFVNTLVLRTDTGGDPTFTELLDRVRRTDLAAFDHADVPFDQVVEAVNPDRGEGNPLFQVAVAHHPAGATPPGTPAGFDAVEEPAPAGPAKFDLGVTLTERGDGLELLVEHRHGAAGRFAGMLVRLLAHVSEEPGTRLSELPILAPEELRTILTGWNDTGAAEPYLTLPELFEAQVRATPEAVAAVCEDERLTYAELDARAERLAAVLAARGAGPERIVAIALPRDLRMVVGVLAVAKAGAAYLPIDPAHPAERIASMLDDARPALLLATRETSRYVPMPPLLLDDLPDGLVGAEARLSDGLVGAEPRHPLDGLPGGPVGAEARLREPGVAGAVRGPGARNPVYVIYTSGSTGRPKGVVLEHAGVRALVDTAVTRFGVGPGSRVLQFASISFDVAFWELTMALCTGATLVVVPAERRVAGPDLTEYVTAHQITHLALPPALLSALPPDCTLPAGSTLLVGTETVTPELVRRWGRRHRVFDAYGPTEAMVNSTLWAAGGDLDTLTSVPIGHPDVGKRVYILDRALRPVPPGVIGELYVAGAGLARGYLDRPGLTGERFVPDPYGPPGDRMYRTGDLARWRDDGAVEFAGRADGQIKIRGFRIEPGEIESVLSGCPGVREVTVLAREDRPGDRRLVAYVTGAESDPAALRAYAAARLPDYMVPAAFVTLDALPLMVNGKVDRKALPAPGGRAARSRAPRTATERVLCEVLAGVLGVESVGIDDDFFHLGGHSLLAVKVIARVRARLGAEVSLRTLFDRPTAAGLATALGPAGDASPGAPSGLPALRPAVRPARVPLSSAQLRLWFLHELEGGSATYNVPLAVRLSEPLDPAVLAVALGDVVRRHEILRTVFRAEGGTPYQVVLDAAEPVVEAGPAELGHVFDLAAGPPLRAWLEGDRLTLVMHHIVCDEWSAGPLLADLSAAVRARAAGRAPEFAPLPVQVADHALWERDRLDALLPAQLAYWTRTLAGLPGRIPLPPGGPGGVVVREVPGRDALAALAARAGTSVFMVLHAAVAALLTRLGAGTDIPIGTPVAGRPDEALADLIGFFVNTVVLRTDTGGDPGFAELLGRVREADLAAFEHAEAPFERVVEAVNPDRSTAENPLFQVMVAYQRTGPAPLEVLPEPGPPAPKFDLAFAFTETDERLEVAIEHRLADAAAQRVADGLLRVLEQVVAAPGRRIGELDLPATGDFTTRDPGGRAEPVRREPDGPVETRLLAIFEEVLDRSGIGVGEEFFHLGGHSLLAVRLVSRIRAELGGNVTIRDVFEAPTVAALAARLATARRRTVPALVARPRGPRIPLSAAQRRLWFLHTMEGPSATYNVPLSVRLRGPLDPGALHAALADVVTRHEVLRTLVAEDDAGPHQRILDPAEARARLAFGSGPGRPDHPFDLAGELPIRAWLHPAGPGEHVLLVLTHHIACDEWSIGPFWTDLAAAYRARVAGRAPDWEPLPVQYADYARWQQETEEREGLAFWRRALDGLPAHPRLPHDLPRPPAATAEGGVVPFHLPAGTRDALAGLARGRGVTMFMVVHAAVAALLTGLGAGTDVAVGTPVAGRPDEALAGLVGFFVNTLVLRTDTGGDPTFAELLDRVRRADLAAFEHADVPFDQVVQAVAPVRSPAWHPLFQVMVAYHPAARPLDPLAGVAVLPEEADSTGTAKFDLAVAVSEEGDGAIEYRTDLFSRDAAERIAASLADLLDAVAREPDTRLSGLGVEPIERAAWQRLPATPGHATSEAAGQVTAPGHAAPQTAGHATAPGHAAPQTAGHAAAPGHAGSAVTGISGAAGISGVEAGLCELFADVLGVPLPRPDESFFELGGHSLLAATLINRIGAEFGVRLPVGTVFEAPTAAALAERVVSPYRPGHALDVLLPIRTGGDGAPLFCVHPLFGLAWCFTGLAGLLDLPVYGLQARGLAGPLPGGPAGSGALPGSLDEMAAEYVAAIRTVQPAGAYRLLGWSFGGVVAHAMAAMLRQEGERVELLAVLDAYPLLPGEEPESGDDEQDALRFLLRLAGQTARGTLDRRRVVRYLRAGGGPMAELEESTVTAMIDVALNAERLIRTRPPHFDGDLLFVTAGADKDGSGLDVSRWRPHIGGAIENHTVNCEHFELADPGPLAHIARIVKEKLT</sequence>
<evidence type="ECO:0000256" key="3">
    <source>
        <dbReference type="ARBA" id="ARBA00022553"/>
    </source>
</evidence>
<dbReference type="FunFam" id="3.40.50.980:FF:000001">
    <property type="entry name" value="Non-ribosomal peptide synthetase"/>
    <property type="match status" value="1"/>
</dbReference>
<dbReference type="PROSITE" id="PS00012">
    <property type="entry name" value="PHOSPHOPANTETHEINE"/>
    <property type="match status" value="5"/>
</dbReference>
<dbReference type="InterPro" id="IPR045851">
    <property type="entry name" value="AMP-bd_C_sf"/>
</dbReference>
<dbReference type="CDD" id="cd19540">
    <property type="entry name" value="LCL_NRPS-like"/>
    <property type="match status" value="2"/>
</dbReference>
<dbReference type="EMBL" id="FNDJ01000002">
    <property type="protein sequence ID" value="SDH57702.1"/>
    <property type="molecule type" value="Genomic_DNA"/>
</dbReference>
<dbReference type="NCBIfam" id="TIGR01733">
    <property type="entry name" value="AA-adenyl-dom"/>
    <property type="match status" value="2"/>
</dbReference>
<feature type="compositionally biased region" description="Low complexity" evidence="4">
    <location>
        <begin position="1442"/>
        <end position="1455"/>
    </location>
</feature>
<dbReference type="STRING" id="633440.SAMN05421869_102588"/>
<dbReference type="SUPFAM" id="SSF47336">
    <property type="entry name" value="ACP-like"/>
    <property type="match status" value="5"/>
</dbReference>
<dbReference type="GO" id="GO:0072330">
    <property type="term" value="P:monocarboxylic acid biosynthetic process"/>
    <property type="evidence" value="ECO:0007669"/>
    <property type="project" value="UniProtKB-ARBA"/>
</dbReference>
<dbReference type="InterPro" id="IPR029058">
    <property type="entry name" value="AB_hydrolase_fold"/>
</dbReference>
<evidence type="ECO:0000313" key="7">
    <source>
        <dbReference type="Proteomes" id="UP000199202"/>
    </source>
</evidence>
<dbReference type="PROSITE" id="PS50075">
    <property type="entry name" value="CARRIER"/>
    <property type="match status" value="5"/>
</dbReference>
<dbReference type="SMART" id="SM00823">
    <property type="entry name" value="PKS_PP"/>
    <property type="match status" value="5"/>
</dbReference>
<dbReference type="Pfam" id="PF13193">
    <property type="entry name" value="AMP-binding_C"/>
    <property type="match status" value="2"/>
</dbReference>
<protein>
    <submittedName>
        <fullName evidence="6">Amino acid adenylation domain-containing protein</fullName>
    </submittedName>
</protein>
<dbReference type="FunFam" id="2.30.38.10:FF:000001">
    <property type="entry name" value="Non-ribosomal peptide synthetase PvdI"/>
    <property type="match status" value="1"/>
</dbReference>
<dbReference type="Pfam" id="PF00975">
    <property type="entry name" value="Thioesterase"/>
    <property type="match status" value="1"/>
</dbReference>
<dbReference type="Gene3D" id="3.30.300.30">
    <property type="match status" value="2"/>
</dbReference>
<evidence type="ECO:0000313" key="6">
    <source>
        <dbReference type="EMBL" id="SDH57702.1"/>
    </source>
</evidence>
<proteinExistence type="predicted"/>
<keyword evidence="2" id="KW-0596">Phosphopantetheine</keyword>
<dbReference type="Proteomes" id="UP000199202">
    <property type="component" value="Unassembled WGS sequence"/>
</dbReference>
<feature type="region of interest" description="Disordered" evidence="4">
    <location>
        <begin position="2982"/>
        <end position="3005"/>
    </location>
</feature>
<dbReference type="Gene3D" id="2.30.38.10">
    <property type="entry name" value="Luciferase, Domain 3"/>
    <property type="match status" value="2"/>
</dbReference>
<feature type="region of interest" description="Disordered" evidence="4">
    <location>
        <begin position="3524"/>
        <end position="3570"/>
    </location>
</feature>
<dbReference type="Pfam" id="PF00668">
    <property type="entry name" value="Condensation"/>
    <property type="match status" value="5"/>
</dbReference>
<dbReference type="InterPro" id="IPR020806">
    <property type="entry name" value="PKS_PP-bd"/>
</dbReference>
<dbReference type="CDD" id="cd05930">
    <property type="entry name" value="A_NRPS"/>
    <property type="match status" value="1"/>
</dbReference>
<feature type="domain" description="Carrier" evidence="5">
    <location>
        <begin position="1453"/>
        <end position="1528"/>
    </location>
</feature>
<dbReference type="InterPro" id="IPR001242">
    <property type="entry name" value="Condensation_dom"/>
</dbReference>
<feature type="region of interest" description="Disordered" evidence="4">
    <location>
        <begin position="1526"/>
        <end position="1546"/>
    </location>
</feature>
<dbReference type="GO" id="GO:0044550">
    <property type="term" value="P:secondary metabolite biosynthetic process"/>
    <property type="evidence" value="ECO:0007669"/>
    <property type="project" value="TreeGrafter"/>
</dbReference>
<accession>A0A1G8DJ65</accession>
<dbReference type="PANTHER" id="PTHR45527:SF1">
    <property type="entry name" value="FATTY ACID SYNTHASE"/>
    <property type="match status" value="1"/>
</dbReference>
<evidence type="ECO:0000256" key="1">
    <source>
        <dbReference type="ARBA" id="ARBA00001957"/>
    </source>
</evidence>
<feature type="region of interest" description="Disordered" evidence="4">
    <location>
        <begin position="1429"/>
        <end position="1456"/>
    </location>
</feature>
<evidence type="ECO:0000259" key="5">
    <source>
        <dbReference type="PROSITE" id="PS50075"/>
    </source>
</evidence>